<sequence>MLRSLLIVCALITTLWVTVSAAAGDAVSGWQGTRWGMSADDVLGAVPGSKRMVKPDKDGYGNSLLLVLDSYTVAQHDFLMKFWFDKGGGLYSLGMLDKSSDGRGCLEAYYNFTDMLMSRYGAPASSKEERNTVSSSFSRLWVLGPTRIELTCMLLPGAKKELKGQFTVTYSGIDTVEASKL</sequence>
<keyword evidence="3" id="KW-1185">Reference proteome</keyword>
<gene>
    <name evidence="2" type="ORF">ACFPMG_02090</name>
</gene>
<reference evidence="3" key="1">
    <citation type="journal article" date="2019" name="Int. J. Syst. Evol. Microbiol.">
        <title>The Global Catalogue of Microorganisms (GCM) 10K type strain sequencing project: providing services to taxonomists for standard genome sequencing and annotation.</title>
        <authorList>
            <consortium name="The Broad Institute Genomics Platform"/>
            <consortium name="The Broad Institute Genome Sequencing Center for Infectious Disease"/>
            <person name="Wu L."/>
            <person name="Ma J."/>
        </authorList>
    </citation>
    <scope>NUCLEOTIDE SEQUENCE [LARGE SCALE GENOMIC DNA]</scope>
    <source>
        <strain evidence="3">CCUG 58760</strain>
    </source>
</reference>
<protein>
    <submittedName>
        <fullName evidence="2">Uncharacterized protein</fullName>
    </submittedName>
</protein>
<comment type="caution">
    <text evidence="2">The sequence shown here is derived from an EMBL/GenBank/DDBJ whole genome shotgun (WGS) entry which is preliminary data.</text>
</comment>
<keyword evidence="1" id="KW-0732">Signal</keyword>
<proteinExistence type="predicted"/>
<feature type="signal peptide" evidence="1">
    <location>
        <begin position="1"/>
        <end position="21"/>
    </location>
</feature>
<dbReference type="EMBL" id="JBHSLC010000004">
    <property type="protein sequence ID" value="MFC5353789.1"/>
    <property type="molecule type" value="Genomic_DNA"/>
</dbReference>
<dbReference type="Proteomes" id="UP001596166">
    <property type="component" value="Unassembled WGS sequence"/>
</dbReference>
<dbReference type="RefSeq" id="WP_376993593.1">
    <property type="nucleotide sequence ID" value="NZ_JBHSLC010000004.1"/>
</dbReference>
<feature type="chain" id="PRO_5046163905" evidence="1">
    <location>
        <begin position="22"/>
        <end position="181"/>
    </location>
</feature>
<evidence type="ECO:0000313" key="2">
    <source>
        <dbReference type="EMBL" id="MFC5353789.1"/>
    </source>
</evidence>
<evidence type="ECO:0000313" key="3">
    <source>
        <dbReference type="Proteomes" id="UP001596166"/>
    </source>
</evidence>
<name>A0ABW0FZ28_9PROT</name>
<organism evidence="2 3">
    <name type="scientific">Azospirillum himalayense</name>
    <dbReference type="NCBI Taxonomy" id="654847"/>
    <lineage>
        <taxon>Bacteria</taxon>
        <taxon>Pseudomonadati</taxon>
        <taxon>Pseudomonadota</taxon>
        <taxon>Alphaproteobacteria</taxon>
        <taxon>Rhodospirillales</taxon>
        <taxon>Azospirillaceae</taxon>
        <taxon>Azospirillum</taxon>
    </lineage>
</organism>
<evidence type="ECO:0000256" key="1">
    <source>
        <dbReference type="SAM" id="SignalP"/>
    </source>
</evidence>
<accession>A0ABW0FZ28</accession>